<name>A0ABM7X024_9BACT</name>
<dbReference type="PANTHER" id="PTHR30485:SF1">
    <property type="entry name" value="CYTOCHROME YDHU-RELATED"/>
    <property type="match status" value="1"/>
</dbReference>
<sequence length="218" mass="24133">MARSAQPPLIRVTHWAHAILFALMAGSGLQILVAFPLLGPRGQPYGWYPLQGARPPAALTIGGWLAGARHWHFAFAWFFTANALVYLVYFFWSGTWRERLFLPRRDARNAWETVLHDLRLRKVPPAPVGLYNGMQRLTYTGVLAIAPLLVASGLAMYKPVQLPRLTAILGGYDAARAIHLLVLAALAVFLVIHVVQVALHPRTLVDMTTGGARREVEA</sequence>
<keyword evidence="2" id="KW-1003">Cell membrane</keyword>
<dbReference type="SUPFAM" id="SSF81342">
    <property type="entry name" value="Transmembrane di-heme cytochromes"/>
    <property type="match status" value="1"/>
</dbReference>
<dbReference type="EMBL" id="AP025591">
    <property type="protein sequence ID" value="BDG05134.1"/>
    <property type="molecule type" value="Genomic_DNA"/>
</dbReference>
<feature type="transmembrane region" description="Helical" evidence="6">
    <location>
        <begin position="137"/>
        <end position="157"/>
    </location>
</feature>
<keyword evidence="3 6" id="KW-0812">Transmembrane</keyword>
<evidence type="ECO:0000259" key="7">
    <source>
        <dbReference type="Pfam" id="PF01292"/>
    </source>
</evidence>
<dbReference type="InterPro" id="IPR016174">
    <property type="entry name" value="Di-haem_cyt_TM"/>
</dbReference>
<feature type="transmembrane region" description="Helical" evidence="6">
    <location>
        <begin position="177"/>
        <end position="199"/>
    </location>
</feature>
<dbReference type="Pfam" id="PF01292">
    <property type="entry name" value="Ni_hydr_CYTB"/>
    <property type="match status" value="1"/>
</dbReference>
<proteinExistence type="predicted"/>
<evidence type="ECO:0000256" key="4">
    <source>
        <dbReference type="ARBA" id="ARBA00022989"/>
    </source>
</evidence>
<feature type="transmembrane region" description="Helical" evidence="6">
    <location>
        <begin position="12"/>
        <end position="38"/>
    </location>
</feature>
<dbReference type="InterPro" id="IPR011577">
    <property type="entry name" value="Cyt_b561_bac/Ni-Hgenase"/>
</dbReference>
<evidence type="ECO:0000256" key="5">
    <source>
        <dbReference type="ARBA" id="ARBA00023136"/>
    </source>
</evidence>
<comment type="subcellular location">
    <subcellularLocation>
        <location evidence="1">Cell membrane</location>
        <topology evidence="1">Multi-pass membrane protein</topology>
    </subcellularLocation>
</comment>
<evidence type="ECO:0000256" key="6">
    <source>
        <dbReference type="SAM" id="Phobius"/>
    </source>
</evidence>
<evidence type="ECO:0000256" key="3">
    <source>
        <dbReference type="ARBA" id="ARBA00022692"/>
    </source>
</evidence>
<evidence type="ECO:0000256" key="1">
    <source>
        <dbReference type="ARBA" id="ARBA00004651"/>
    </source>
</evidence>
<accession>A0ABM7X024</accession>
<evidence type="ECO:0000313" key="8">
    <source>
        <dbReference type="EMBL" id="BDG05134.1"/>
    </source>
</evidence>
<dbReference type="PANTHER" id="PTHR30485">
    <property type="entry name" value="NI/FE-HYDROGENASE 1 B-TYPE CYTOCHROME SUBUNIT"/>
    <property type="match status" value="1"/>
</dbReference>
<reference evidence="9" key="1">
    <citation type="journal article" date="2022" name="Int. J. Syst. Evol. Microbiol.">
        <title>Anaeromyxobacter oryzae sp. nov., Anaeromyxobacter diazotrophicus sp. nov. and Anaeromyxobacter paludicola sp. nov., isolated from paddy soils.</title>
        <authorList>
            <person name="Itoh H."/>
            <person name="Xu Z."/>
            <person name="Mise K."/>
            <person name="Masuda Y."/>
            <person name="Ushijima N."/>
            <person name="Hayakawa C."/>
            <person name="Shiratori Y."/>
            <person name="Senoo K."/>
        </authorList>
    </citation>
    <scope>NUCLEOTIDE SEQUENCE [LARGE SCALE GENOMIC DNA]</scope>
    <source>
        <strain evidence="9">Red232</strain>
    </source>
</reference>
<dbReference type="RefSeq" id="WP_248353690.1">
    <property type="nucleotide sequence ID" value="NZ_AP025591.1"/>
</dbReference>
<evidence type="ECO:0000313" key="9">
    <source>
        <dbReference type="Proteomes" id="UP001162891"/>
    </source>
</evidence>
<feature type="transmembrane region" description="Helical" evidence="6">
    <location>
        <begin position="71"/>
        <end position="92"/>
    </location>
</feature>
<evidence type="ECO:0000256" key="2">
    <source>
        <dbReference type="ARBA" id="ARBA00022475"/>
    </source>
</evidence>
<keyword evidence="9" id="KW-1185">Reference proteome</keyword>
<dbReference type="InterPro" id="IPR051542">
    <property type="entry name" value="Hydrogenase_cytochrome"/>
</dbReference>
<dbReference type="Gene3D" id="1.20.950.20">
    <property type="entry name" value="Transmembrane di-heme cytochromes, Chain C"/>
    <property type="match status" value="1"/>
</dbReference>
<dbReference type="Proteomes" id="UP001162891">
    <property type="component" value="Chromosome"/>
</dbReference>
<organism evidence="8 9">
    <name type="scientific">Anaeromyxobacter oryzae</name>
    <dbReference type="NCBI Taxonomy" id="2918170"/>
    <lineage>
        <taxon>Bacteria</taxon>
        <taxon>Pseudomonadati</taxon>
        <taxon>Myxococcota</taxon>
        <taxon>Myxococcia</taxon>
        <taxon>Myxococcales</taxon>
        <taxon>Cystobacterineae</taxon>
        <taxon>Anaeromyxobacteraceae</taxon>
        <taxon>Anaeromyxobacter</taxon>
    </lineage>
</organism>
<keyword evidence="4 6" id="KW-1133">Transmembrane helix</keyword>
<protein>
    <submittedName>
        <fullName evidence="8">Thioredoxin reductase</fullName>
    </submittedName>
</protein>
<gene>
    <name evidence="8" type="ORF">AMOR_41300</name>
</gene>
<feature type="domain" description="Cytochrome b561 bacterial/Ni-hydrogenase" evidence="7">
    <location>
        <begin position="6"/>
        <end position="210"/>
    </location>
</feature>
<keyword evidence="5 6" id="KW-0472">Membrane</keyword>